<proteinExistence type="predicted"/>
<feature type="domain" description="RING-type" evidence="4">
    <location>
        <begin position="131"/>
        <end position="183"/>
    </location>
</feature>
<evidence type="ECO:0000256" key="1">
    <source>
        <dbReference type="ARBA" id="ARBA00022771"/>
    </source>
</evidence>
<dbReference type="Pfam" id="PF13771">
    <property type="entry name" value="zf-HC5HC2H"/>
    <property type="match status" value="1"/>
</dbReference>
<dbReference type="PANTHER" id="PTHR12420:SF42">
    <property type="entry name" value="G2_M PHASE-SPECIFIC E3 UBIQUITIN-PROTEIN LIGASE"/>
    <property type="match status" value="1"/>
</dbReference>
<dbReference type="PROSITE" id="PS50089">
    <property type="entry name" value="ZF_RING_2"/>
    <property type="match status" value="1"/>
</dbReference>
<dbReference type="PANTHER" id="PTHR12420">
    <property type="entry name" value="PHD FINGER PROTEIN"/>
    <property type="match status" value="1"/>
</dbReference>
<keyword evidence="5" id="KW-1185">Reference proteome</keyword>
<evidence type="ECO:0000313" key="6">
    <source>
        <dbReference type="RefSeq" id="XP_070144534.1"/>
    </source>
</evidence>
<dbReference type="RefSeq" id="XP_070144534.1">
    <property type="nucleotide sequence ID" value="XM_070288433.1"/>
</dbReference>
<dbReference type="InterPro" id="IPR051188">
    <property type="entry name" value="PHD-type_Zinc_Finger"/>
</dbReference>
<dbReference type="Proteomes" id="UP001652661">
    <property type="component" value="Chromosome X"/>
</dbReference>
<gene>
    <name evidence="6" type="primary">LOC108080002</name>
</gene>
<dbReference type="Gene3D" id="3.30.40.10">
    <property type="entry name" value="Zinc/RING finger domain, C3HC4 (zinc finger)"/>
    <property type="match status" value="1"/>
</dbReference>
<dbReference type="InterPro" id="IPR013083">
    <property type="entry name" value="Znf_RING/FYVE/PHD"/>
</dbReference>
<reference evidence="6" key="1">
    <citation type="submission" date="2025-08" db="UniProtKB">
        <authorList>
            <consortium name="RefSeq"/>
        </authorList>
    </citation>
    <scope>IDENTIFICATION</scope>
    <source>
        <strain evidence="6">14028-0561.14</strain>
        <tissue evidence="6">Whole fly</tissue>
    </source>
</reference>
<sequence length="228" mass="26372">MVLPCALCGSSERNEAILGELGIHSEVVIHRNCLVLCLGKWLQNKTPHYRLWKFLTRDMWVEKHHFRLLKCEYCIRVGANLSCCHVGCKRNFHTKCGVENMAVLQYGGKFDTFCAEHVAEPRRRPEPKDHCVICLGAIVNAGQYFKTAQAFQAPCCQNGWFHRTCVQYMSMARKRCLKCPLCRNKKKFAEVALFGVSIPKWRKTLPNMKKRWRVLKIFVKNANGRIGR</sequence>
<evidence type="ECO:0000256" key="3">
    <source>
        <dbReference type="PROSITE-ProRule" id="PRU00175"/>
    </source>
</evidence>
<dbReference type="InterPro" id="IPR001841">
    <property type="entry name" value="Znf_RING"/>
</dbReference>
<evidence type="ECO:0000259" key="4">
    <source>
        <dbReference type="PROSITE" id="PS50089"/>
    </source>
</evidence>
<keyword evidence="1 3" id="KW-0479">Metal-binding</keyword>
<keyword evidence="2" id="KW-0862">Zinc</keyword>
<name>A0ABM4GP90_DROKI</name>
<evidence type="ECO:0000256" key="2">
    <source>
        <dbReference type="ARBA" id="ARBA00022833"/>
    </source>
</evidence>
<organism evidence="5 6">
    <name type="scientific">Drosophila kikkawai</name>
    <name type="common">Fruit fly</name>
    <dbReference type="NCBI Taxonomy" id="30033"/>
    <lineage>
        <taxon>Eukaryota</taxon>
        <taxon>Metazoa</taxon>
        <taxon>Ecdysozoa</taxon>
        <taxon>Arthropoda</taxon>
        <taxon>Hexapoda</taxon>
        <taxon>Insecta</taxon>
        <taxon>Pterygota</taxon>
        <taxon>Neoptera</taxon>
        <taxon>Endopterygota</taxon>
        <taxon>Diptera</taxon>
        <taxon>Brachycera</taxon>
        <taxon>Muscomorpha</taxon>
        <taxon>Ephydroidea</taxon>
        <taxon>Drosophilidae</taxon>
        <taxon>Drosophila</taxon>
        <taxon>Sophophora</taxon>
    </lineage>
</organism>
<protein>
    <submittedName>
        <fullName evidence="6">G2/M phase-specific E3 ubiquitin-protein ligase-like</fullName>
    </submittedName>
</protein>
<keyword evidence="1 3" id="KW-0863">Zinc-finger</keyword>
<dbReference type="GeneID" id="108080002"/>
<accession>A0ABM4GP90</accession>
<evidence type="ECO:0000313" key="5">
    <source>
        <dbReference type="Proteomes" id="UP001652661"/>
    </source>
</evidence>